<feature type="coiled-coil region" evidence="1">
    <location>
        <begin position="71"/>
        <end position="109"/>
    </location>
</feature>
<evidence type="ECO:0000256" key="1">
    <source>
        <dbReference type="SAM" id="Coils"/>
    </source>
</evidence>
<reference evidence="4 5" key="1">
    <citation type="submission" date="2015-04" db="EMBL/GenBank/DDBJ databases">
        <title>Complete genome sequence of Schizopora paradoxa KUC8140, a cosmopolitan wood degrader in East Asia.</title>
        <authorList>
            <consortium name="DOE Joint Genome Institute"/>
            <person name="Min B."/>
            <person name="Park H."/>
            <person name="Jang Y."/>
            <person name="Kim J.-J."/>
            <person name="Kim K.H."/>
            <person name="Pangilinan J."/>
            <person name="Lipzen A."/>
            <person name="Riley R."/>
            <person name="Grigoriev I.V."/>
            <person name="Spatafora J.W."/>
            <person name="Choi I.-G."/>
        </authorList>
    </citation>
    <scope>NUCLEOTIDE SEQUENCE [LARGE SCALE GENOMIC DNA]</scope>
    <source>
        <strain evidence="4 5">KUC8140</strain>
    </source>
</reference>
<dbReference type="CDD" id="cd14688">
    <property type="entry name" value="bZIP_YAP"/>
    <property type="match status" value="1"/>
</dbReference>
<feature type="compositionally biased region" description="Basic and acidic residues" evidence="2">
    <location>
        <begin position="1"/>
        <end position="16"/>
    </location>
</feature>
<proteinExistence type="predicted"/>
<dbReference type="Pfam" id="PF11905">
    <property type="entry name" value="DUF3425"/>
    <property type="match status" value="1"/>
</dbReference>
<evidence type="ECO:0000313" key="5">
    <source>
        <dbReference type="Proteomes" id="UP000053477"/>
    </source>
</evidence>
<feature type="region of interest" description="Disordered" evidence="2">
    <location>
        <begin position="1"/>
        <end position="58"/>
    </location>
</feature>
<feature type="compositionally biased region" description="Pro residues" evidence="2">
    <location>
        <begin position="261"/>
        <end position="271"/>
    </location>
</feature>
<dbReference type="Pfam" id="PF00170">
    <property type="entry name" value="bZIP_1"/>
    <property type="match status" value="1"/>
</dbReference>
<dbReference type="PROSITE" id="PS50217">
    <property type="entry name" value="BZIP"/>
    <property type="match status" value="1"/>
</dbReference>
<dbReference type="Gene3D" id="1.20.5.170">
    <property type="match status" value="1"/>
</dbReference>
<dbReference type="InParanoid" id="A0A0H2RLH4"/>
<keyword evidence="5" id="KW-1185">Reference proteome</keyword>
<protein>
    <recommendedName>
        <fullName evidence="3">BZIP domain-containing protein</fullName>
    </recommendedName>
</protein>
<dbReference type="STRING" id="27342.A0A0H2RLH4"/>
<evidence type="ECO:0000313" key="4">
    <source>
        <dbReference type="EMBL" id="KLO12825.1"/>
    </source>
</evidence>
<dbReference type="SMART" id="SM00338">
    <property type="entry name" value="BRLZ"/>
    <property type="match status" value="1"/>
</dbReference>
<sequence length="456" mass="50438">MGSEERDSRSVSHDRDLDDSDLESTQHDGKGDGGGSAGKPGRKKNPNSAAARRDQNRIAQREFRLRKQQRIRDLEARVELLSGTKEETVSEMRNMMKDLMAENAQLRNLIRSLGNYIGDGLGGVLPALGFDRPQEFVDFLNKAETDTAFESFQRRKKSTQVNQTKSPNPLSVDLSKKRSLDEGLLAANKRSKSDHPPNGTTAYSPLLPGPSSAPYNPSPPMHRNSIGPASFSDLLSGTGSSMYMTGPGPDSPNHFHSSPAHYPPVFHPPLAMPSGLNGQTQNLMPTPPPPTATSLASSGPSPQTAPPPDDDDKPIDDPKLHEATKLIHYHLDNYKRNNAYCLPQSLRPTLVQRTVPHESVIDGIIHPELRDRMILLRGRFDLVECLHLLVKNITLHGDDVLAHANWEIGETWLRHFGYLVDQPVLNTCNKWRRERGDAELQMSDIAIAQPDIPTGQ</sequence>
<feature type="compositionally biased region" description="Polar residues" evidence="2">
    <location>
        <begin position="233"/>
        <end position="243"/>
    </location>
</feature>
<keyword evidence="1" id="KW-0175">Coiled coil</keyword>
<evidence type="ECO:0000259" key="3">
    <source>
        <dbReference type="PROSITE" id="PS50217"/>
    </source>
</evidence>
<dbReference type="EMBL" id="KQ085970">
    <property type="protein sequence ID" value="KLO12825.1"/>
    <property type="molecule type" value="Genomic_DNA"/>
</dbReference>
<dbReference type="PANTHER" id="PTHR38116:SF9">
    <property type="entry name" value="BZIP DOMAIN-CONTAINING PROTEIN"/>
    <property type="match status" value="1"/>
</dbReference>
<feature type="compositionally biased region" description="Low complexity" evidence="2">
    <location>
        <begin position="292"/>
        <end position="302"/>
    </location>
</feature>
<dbReference type="AlphaFoldDB" id="A0A0H2RLH4"/>
<feature type="compositionally biased region" description="Polar residues" evidence="2">
    <location>
        <begin position="159"/>
        <end position="169"/>
    </location>
</feature>
<dbReference type="InterPro" id="IPR046347">
    <property type="entry name" value="bZIP_sf"/>
</dbReference>
<dbReference type="InterPro" id="IPR021833">
    <property type="entry name" value="DUF3425"/>
</dbReference>
<organism evidence="4 5">
    <name type="scientific">Schizopora paradoxa</name>
    <dbReference type="NCBI Taxonomy" id="27342"/>
    <lineage>
        <taxon>Eukaryota</taxon>
        <taxon>Fungi</taxon>
        <taxon>Dikarya</taxon>
        <taxon>Basidiomycota</taxon>
        <taxon>Agaricomycotina</taxon>
        <taxon>Agaricomycetes</taxon>
        <taxon>Hymenochaetales</taxon>
        <taxon>Schizoporaceae</taxon>
        <taxon>Schizopora</taxon>
    </lineage>
</organism>
<feature type="domain" description="BZIP" evidence="3">
    <location>
        <begin position="52"/>
        <end position="109"/>
    </location>
</feature>
<dbReference type="InterPro" id="IPR004827">
    <property type="entry name" value="bZIP"/>
</dbReference>
<name>A0A0H2RLH4_9AGAM</name>
<dbReference type="GO" id="GO:0003700">
    <property type="term" value="F:DNA-binding transcription factor activity"/>
    <property type="evidence" value="ECO:0007669"/>
    <property type="project" value="InterPro"/>
</dbReference>
<dbReference type="PANTHER" id="PTHR38116">
    <property type="entry name" value="CHROMOSOME 7, WHOLE GENOME SHOTGUN SEQUENCE"/>
    <property type="match status" value="1"/>
</dbReference>
<evidence type="ECO:0000256" key="2">
    <source>
        <dbReference type="SAM" id="MobiDB-lite"/>
    </source>
</evidence>
<feature type="region of interest" description="Disordered" evidence="2">
    <location>
        <begin position="153"/>
        <end position="318"/>
    </location>
</feature>
<dbReference type="SUPFAM" id="SSF57959">
    <property type="entry name" value="Leucine zipper domain"/>
    <property type="match status" value="1"/>
</dbReference>
<dbReference type="PROSITE" id="PS00036">
    <property type="entry name" value="BZIP_BASIC"/>
    <property type="match status" value="1"/>
</dbReference>
<gene>
    <name evidence="4" type="ORF">SCHPADRAFT_874908</name>
</gene>
<accession>A0A0H2RLH4</accession>
<dbReference type="Proteomes" id="UP000053477">
    <property type="component" value="Unassembled WGS sequence"/>
</dbReference>
<dbReference type="OrthoDB" id="2245989at2759"/>